<feature type="transmembrane region" description="Helical" evidence="1">
    <location>
        <begin position="211"/>
        <end position="232"/>
    </location>
</feature>
<dbReference type="AlphaFoldDB" id="A0A8J2Y6F0"/>
<gene>
    <name evidence="2" type="ORF">GCM10011342_08910</name>
</gene>
<keyword evidence="3" id="KW-1185">Reference proteome</keyword>
<feature type="transmembrane region" description="Helical" evidence="1">
    <location>
        <begin position="291"/>
        <end position="311"/>
    </location>
</feature>
<feature type="transmembrane region" description="Helical" evidence="1">
    <location>
        <begin position="34"/>
        <end position="53"/>
    </location>
</feature>
<feature type="transmembrane region" description="Helical" evidence="1">
    <location>
        <begin position="317"/>
        <end position="341"/>
    </location>
</feature>
<evidence type="ECO:0008006" key="4">
    <source>
        <dbReference type="Google" id="ProtNLM"/>
    </source>
</evidence>
<evidence type="ECO:0000313" key="2">
    <source>
        <dbReference type="EMBL" id="GGD02103.1"/>
    </source>
</evidence>
<keyword evidence="1" id="KW-0812">Transmembrane</keyword>
<feature type="transmembrane region" description="Helical" evidence="1">
    <location>
        <begin position="139"/>
        <end position="165"/>
    </location>
</feature>
<organism evidence="2 3">
    <name type="scientific">Aquisalinus flavus</name>
    <dbReference type="NCBI Taxonomy" id="1526572"/>
    <lineage>
        <taxon>Bacteria</taxon>
        <taxon>Pseudomonadati</taxon>
        <taxon>Pseudomonadota</taxon>
        <taxon>Alphaproteobacteria</taxon>
        <taxon>Parvularculales</taxon>
        <taxon>Parvularculaceae</taxon>
        <taxon>Aquisalinus</taxon>
    </lineage>
</organism>
<reference evidence="2" key="2">
    <citation type="submission" date="2020-09" db="EMBL/GenBank/DDBJ databases">
        <authorList>
            <person name="Sun Q."/>
            <person name="Zhou Y."/>
        </authorList>
    </citation>
    <scope>NUCLEOTIDE SEQUENCE</scope>
    <source>
        <strain evidence="2">CGMCC 1.12921</strain>
    </source>
</reference>
<comment type="caution">
    <text evidence="2">The sequence shown here is derived from an EMBL/GenBank/DDBJ whole genome shotgun (WGS) entry which is preliminary data.</text>
</comment>
<evidence type="ECO:0000256" key="1">
    <source>
        <dbReference type="SAM" id="Phobius"/>
    </source>
</evidence>
<keyword evidence="1" id="KW-0472">Membrane</keyword>
<name>A0A8J2Y6F0_9PROT</name>
<proteinExistence type="predicted"/>
<sequence length="354" mass="39053">MQEWGPGRMRINFYRSVTDAWGFAVHRFSLIARLAWFPVLLIIMMSLLLPYVLLTILNGQVVTITDISLADAATAIAKNQALLWEQHFGTMLALNVLSYVFSTLMYASFLVPLIRYTARGIEPSHRSVVLHIGPRHFKFLGATLLTVGSIFLLLWMPVMISTFFIDSHVADAMNTKYAVFPDADSLHSVEIVSGLESALGFALLKGVLRIVAVVSVLYFSLRFFAVPFFAGVREKGDSYHSIKASWALTRSWNAAKLACGLLVLGIAILIVTYLLNVYVLTLTATALQTMYALAFSSTGVMGTLGQDMAWVLDLIEWIWVVIRVVLNLTFLCFVFGIIAGLGGSLVRQSGLVGD</sequence>
<keyword evidence="1" id="KW-1133">Transmembrane helix</keyword>
<feature type="transmembrane region" description="Helical" evidence="1">
    <location>
        <begin position="252"/>
        <end position="279"/>
    </location>
</feature>
<protein>
    <recommendedName>
        <fullName evidence="4">Transmembrane protein</fullName>
    </recommendedName>
</protein>
<dbReference type="EMBL" id="BMGH01000001">
    <property type="protein sequence ID" value="GGD02103.1"/>
    <property type="molecule type" value="Genomic_DNA"/>
</dbReference>
<evidence type="ECO:0000313" key="3">
    <source>
        <dbReference type="Proteomes" id="UP000613582"/>
    </source>
</evidence>
<dbReference type="Proteomes" id="UP000613582">
    <property type="component" value="Unassembled WGS sequence"/>
</dbReference>
<accession>A0A8J2Y6F0</accession>
<feature type="transmembrane region" description="Helical" evidence="1">
    <location>
        <begin position="96"/>
        <end position="118"/>
    </location>
</feature>
<reference evidence="2" key="1">
    <citation type="journal article" date="2014" name="Int. J. Syst. Evol. Microbiol.">
        <title>Complete genome sequence of Corynebacterium casei LMG S-19264T (=DSM 44701T), isolated from a smear-ripened cheese.</title>
        <authorList>
            <consortium name="US DOE Joint Genome Institute (JGI-PGF)"/>
            <person name="Walter F."/>
            <person name="Albersmeier A."/>
            <person name="Kalinowski J."/>
            <person name="Ruckert C."/>
        </authorList>
    </citation>
    <scope>NUCLEOTIDE SEQUENCE</scope>
    <source>
        <strain evidence="2">CGMCC 1.12921</strain>
    </source>
</reference>